<name>A0ABN8XAE6_9GAMM</name>
<evidence type="ECO:0000313" key="1">
    <source>
        <dbReference type="EMBL" id="CAI8924322.1"/>
    </source>
</evidence>
<reference evidence="1 2" key="1">
    <citation type="submission" date="2023-03" db="EMBL/GenBank/DDBJ databases">
        <authorList>
            <person name="Pearce D."/>
        </authorList>
    </citation>
    <scope>NUCLEOTIDE SEQUENCE [LARGE SCALE GENOMIC DNA]</scope>
    <source>
        <strain evidence="1">Msz</strain>
    </source>
</reference>
<accession>A0ABN8XAE6</accession>
<proteinExistence type="predicted"/>
<gene>
    <name evidence="1" type="ORF">MSZNOR_3904</name>
</gene>
<keyword evidence="2" id="KW-1185">Reference proteome</keyword>
<dbReference type="EMBL" id="OX458333">
    <property type="protein sequence ID" value="CAI8924322.1"/>
    <property type="molecule type" value="Genomic_DNA"/>
</dbReference>
<dbReference type="Proteomes" id="UP001162030">
    <property type="component" value="Chromosome"/>
</dbReference>
<organism evidence="1 2">
    <name type="scientific">Methylocaldum szegediense</name>
    <dbReference type="NCBI Taxonomy" id="73780"/>
    <lineage>
        <taxon>Bacteria</taxon>
        <taxon>Pseudomonadati</taxon>
        <taxon>Pseudomonadota</taxon>
        <taxon>Gammaproteobacteria</taxon>
        <taxon>Methylococcales</taxon>
        <taxon>Methylococcaceae</taxon>
        <taxon>Methylocaldum</taxon>
    </lineage>
</organism>
<evidence type="ECO:0000313" key="2">
    <source>
        <dbReference type="Proteomes" id="UP001162030"/>
    </source>
</evidence>
<sequence length="63" mass="7178">MKTLHSRTLLLDGEFGESSASVVEMSALNMRFYTYIRSRSDIGRATSFRLRKVGDTMCENRQG</sequence>
<protein>
    <submittedName>
        <fullName evidence="1">Uncharacterized protein</fullName>
    </submittedName>
</protein>